<dbReference type="EMBL" id="CP024422">
    <property type="protein sequence ID" value="ATQ56535.1"/>
    <property type="molecule type" value="Genomic_DNA"/>
</dbReference>
<dbReference type="GeneID" id="78898478"/>
<accession>A0A2D2C204</accession>
<sequence length="445" mass="47898">MSMTRDQIESAAKSIAGPGAGWKGRAAELIGVSDRLLRTALNDGKWTVDFEQKILVALAKADVATSEIPVTTGGIEADLIQLAGGDKDGWQQRAADAVGVSASTIRSAIAGTMSEKTRLMIEAAFSRAGGGAGRLGRQAGEWSVSSPETRSRSKSVLGEAVVVHLTAPVVIVHVTQTVGKTGFGAGSSAIYDKKIRWIDEPVTREDGKRVLEAALTRAYEHIATVSAARQSLDLRKDAEKAAERDGCMTIEEARSAPYASIVRHGKKIRHDDVRDAFILRITRERAALAADVTPEMIKKRLLAGHVDAVAEALEIMRSIGELDMMLRYCARAYEADGFDTPSFDMISDALDGGVIAAVPAPLADKRSVRGGEAERHDEIAAQAAENRGAIAGDRNEAFAQAFSRFSLECDDVPELRRKRTAVLERVLNFDFDLSVDQIVEMLRAA</sequence>
<protein>
    <submittedName>
        <fullName evidence="1">Uncharacterized protein</fullName>
    </submittedName>
</protein>
<proteinExistence type="predicted"/>
<organism evidence="1 2">
    <name type="scientific">Paracoccus yeei</name>
    <dbReference type="NCBI Taxonomy" id="147645"/>
    <lineage>
        <taxon>Bacteria</taxon>
        <taxon>Pseudomonadati</taxon>
        <taxon>Pseudomonadota</taxon>
        <taxon>Alphaproteobacteria</taxon>
        <taxon>Rhodobacterales</taxon>
        <taxon>Paracoccaceae</taxon>
        <taxon>Paracoccus</taxon>
    </lineage>
</organism>
<dbReference type="Proteomes" id="UP000229314">
    <property type="component" value="Chromosome"/>
</dbReference>
<gene>
    <name evidence="1" type="ORF">PYTT13_12535</name>
</gene>
<evidence type="ECO:0000313" key="1">
    <source>
        <dbReference type="EMBL" id="ATQ56535.1"/>
    </source>
</evidence>
<evidence type="ECO:0000313" key="2">
    <source>
        <dbReference type="Proteomes" id="UP000229314"/>
    </source>
</evidence>
<dbReference type="AlphaFoldDB" id="A0A2D2C204"/>
<dbReference type="RefSeq" id="WP_099649330.1">
    <property type="nucleotide sequence ID" value="NZ_CP024422.1"/>
</dbReference>
<name>A0A2D2C204_9RHOB</name>
<reference evidence="1 2" key="1">
    <citation type="submission" date="2017-10" db="EMBL/GenBank/DDBJ databases">
        <title>Complete genome sequence of Paracoccus yeei TT13 isolated from human skin.</title>
        <authorList>
            <person name="Lee K."/>
            <person name="Lim J.Y."/>
            <person name="Hwang I."/>
        </authorList>
    </citation>
    <scope>NUCLEOTIDE SEQUENCE [LARGE SCALE GENOMIC DNA]</scope>
    <source>
        <strain evidence="1 2">TT13</strain>
    </source>
</reference>